<keyword evidence="4" id="KW-0808">Transferase</keyword>
<dbReference type="GO" id="GO:0032259">
    <property type="term" value="P:methylation"/>
    <property type="evidence" value="ECO:0007669"/>
    <property type="project" value="UniProtKB-KW"/>
</dbReference>
<dbReference type="CDD" id="cd11646">
    <property type="entry name" value="Precorrin_3B_C17_MT"/>
    <property type="match status" value="1"/>
</dbReference>
<dbReference type="InterPro" id="IPR006363">
    <property type="entry name" value="Cbl_synth_CobJ/CibH_dom"/>
</dbReference>
<evidence type="ECO:0000256" key="2">
    <source>
        <dbReference type="ARBA" id="ARBA00022573"/>
    </source>
</evidence>
<dbReference type="Gene3D" id="3.40.1010.10">
    <property type="entry name" value="Cobalt-precorrin-4 Transmethylase, Domain 1"/>
    <property type="match status" value="1"/>
</dbReference>
<gene>
    <name evidence="7" type="ORF">UFOPK3564_02360</name>
</gene>
<accession>A0A6J7IHT9</accession>
<dbReference type="EMBL" id="CAFBMK010000162">
    <property type="protein sequence ID" value="CAB4930748.1"/>
    <property type="molecule type" value="Genomic_DNA"/>
</dbReference>
<dbReference type="Gene3D" id="3.30.950.10">
    <property type="entry name" value="Methyltransferase, Cobalt-precorrin-4 Transmethylase, Domain 2"/>
    <property type="match status" value="1"/>
</dbReference>
<name>A0A6J7IHT9_9ZZZZ</name>
<feature type="domain" description="Tetrapyrrole methylase" evidence="6">
    <location>
        <begin position="5"/>
        <end position="212"/>
    </location>
</feature>
<dbReference type="PANTHER" id="PTHR47036:SF1">
    <property type="entry name" value="COBALT-FACTOR III C(17)-METHYLTRANSFERASE-RELATED"/>
    <property type="match status" value="1"/>
</dbReference>
<dbReference type="GO" id="GO:0008168">
    <property type="term" value="F:methyltransferase activity"/>
    <property type="evidence" value="ECO:0007669"/>
    <property type="project" value="UniProtKB-KW"/>
</dbReference>
<organism evidence="7">
    <name type="scientific">freshwater metagenome</name>
    <dbReference type="NCBI Taxonomy" id="449393"/>
    <lineage>
        <taxon>unclassified sequences</taxon>
        <taxon>metagenomes</taxon>
        <taxon>ecological metagenomes</taxon>
    </lineage>
</organism>
<dbReference type="AlphaFoldDB" id="A0A6J7IHT9"/>
<evidence type="ECO:0000256" key="5">
    <source>
        <dbReference type="ARBA" id="ARBA00022691"/>
    </source>
</evidence>
<dbReference type="SUPFAM" id="SSF53790">
    <property type="entry name" value="Tetrapyrrole methylase"/>
    <property type="match status" value="1"/>
</dbReference>
<sequence>MPGALWIVGLGPGGAEDRTGRATTAVRDADAVVGYGPYVDQCADLLSDAQLVERSTMGREEDRAARAVELAGEGRRVALVSSGDTGIFGMAALALRAAAAVPEAQRPAVEVVPGVTAGTAAAALLGAPLGDFATVSLSDVLVPWEQVEARLSALAATDLALTLYNPRSRTRTWQLDRVRELLLEHRDPETSVALATDVGRPDQDVALSTLASFDADAVAMRTVVLVAGPTAERVGPWLVTARGR</sequence>
<dbReference type="InterPro" id="IPR014776">
    <property type="entry name" value="4pyrrole_Mease_sub2"/>
</dbReference>
<dbReference type="NCBIfam" id="TIGR01466">
    <property type="entry name" value="cobJ_cbiH"/>
    <property type="match status" value="1"/>
</dbReference>
<dbReference type="InterPro" id="IPR014777">
    <property type="entry name" value="4pyrrole_Mease_sub1"/>
</dbReference>
<reference evidence="7" key="1">
    <citation type="submission" date="2020-05" db="EMBL/GenBank/DDBJ databases">
        <authorList>
            <person name="Chiriac C."/>
            <person name="Salcher M."/>
            <person name="Ghai R."/>
            <person name="Kavagutti S V."/>
        </authorList>
    </citation>
    <scope>NUCLEOTIDE SEQUENCE</scope>
</reference>
<keyword evidence="2" id="KW-0169">Cobalamin biosynthesis</keyword>
<comment type="pathway">
    <text evidence="1">Cofactor biosynthesis; adenosylcobalamin biosynthesis.</text>
</comment>
<evidence type="ECO:0000256" key="4">
    <source>
        <dbReference type="ARBA" id="ARBA00022679"/>
    </source>
</evidence>
<dbReference type="InterPro" id="IPR035996">
    <property type="entry name" value="4pyrrol_Methylase_sf"/>
</dbReference>
<dbReference type="Pfam" id="PF00590">
    <property type="entry name" value="TP_methylase"/>
    <property type="match status" value="1"/>
</dbReference>
<dbReference type="InterPro" id="IPR051810">
    <property type="entry name" value="Precorrin_MeTrfase"/>
</dbReference>
<dbReference type="InterPro" id="IPR000878">
    <property type="entry name" value="4pyrrol_Mease"/>
</dbReference>
<dbReference type="UniPathway" id="UPA00148"/>
<keyword evidence="5" id="KW-0949">S-adenosyl-L-methionine</keyword>
<evidence type="ECO:0000259" key="6">
    <source>
        <dbReference type="Pfam" id="PF00590"/>
    </source>
</evidence>
<keyword evidence="3" id="KW-0489">Methyltransferase</keyword>
<proteinExistence type="predicted"/>
<evidence type="ECO:0000256" key="3">
    <source>
        <dbReference type="ARBA" id="ARBA00022603"/>
    </source>
</evidence>
<protein>
    <submittedName>
        <fullName evidence="7">Unannotated protein</fullName>
    </submittedName>
</protein>
<evidence type="ECO:0000256" key="1">
    <source>
        <dbReference type="ARBA" id="ARBA00004953"/>
    </source>
</evidence>
<dbReference type="GO" id="GO:0009236">
    <property type="term" value="P:cobalamin biosynthetic process"/>
    <property type="evidence" value="ECO:0007669"/>
    <property type="project" value="UniProtKB-UniPathway"/>
</dbReference>
<evidence type="ECO:0000313" key="7">
    <source>
        <dbReference type="EMBL" id="CAB4930748.1"/>
    </source>
</evidence>
<dbReference type="PANTHER" id="PTHR47036">
    <property type="entry name" value="COBALT-FACTOR III C(17)-METHYLTRANSFERASE-RELATED"/>
    <property type="match status" value="1"/>
</dbReference>